<dbReference type="Pfam" id="PF02826">
    <property type="entry name" value="2-Hacid_dh_C"/>
    <property type="match status" value="1"/>
</dbReference>
<evidence type="ECO:0000313" key="5">
    <source>
        <dbReference type="EMBL" id="SBW22719.1"/>
    </source>
</evidence>
<evidence type="ECO:0000256" key="1">
    <source>
        <dbReference type="ARBA" id="ARBA00005854"/>
    </source>
</evidence>
<dbReference type="PANTHER" id="PTHR42789:SF1">
    <property type="entry name" value="D-ISOMER SPECIFIC 2-HYDROXYACID DEHYDROGENASE FAMILY PROTEIN (AFU_ORTHOLOGUE AFUA_6G10090)"/>
    <property type="match status" value="1"/>
</dbReference>
<dbReference type="Proteomes" id="UP000199013">
    <property type="component" value="Unassembled WGS sequence"/>
</dbReference>
<dbReference type="SUPFAM" id="SSF51735">
    <property type="entry name" value="NAD(P)-binding Rossmann-fold domains"/>
    <property type="match status" value="1"/>
</dbReference>
<evidence type="ECO:0000256" key="2">
    <source>
        <dbReference type="ARBA" id="ARBA00023002"/>
    </source>
</evidence>
<evidence type="ECO:0000313" key="6">
    <source>
        <dbReference type="Proteomes" id="UP000199013"/>
    </source>
</evidence>
<keyword evidence="2 5" id="KW-0560">Oxidoreductase</keyword>
<gene>
    <name evidence="5" type="ORF">FDG2_3027</name>
</gene>
<dbReference type="GO" id="GO:0004617">
    <property type="term" value="F:phosphoglycerate dehydrogenase activity"/>
    <property type="evidence" value="ECO:0007669"/>
    <property type="project" value="UniProtKB-EC"/>
</dbReference>
<accession>A0A1C3NYR9</accession>
<dbReference type="GO" id="GO:0051287">
    <property type="term" value="F:NAD binding"/>
    <property type="evidence" value="ECO:0007669"/>
    <property type="project" value="InterPro"/>
</dbReference>
<evidence type="ECO:0000259" key="4">
    <source>
        <dbReference type="Pfam" id="PF02826"/>
    </source>
</evidence>
<reference evidence="6" key="1">
    <citation type="submission" date="2016-02" db="EMBL/GenBank/DDBJ databases">
        <authorList>
            <person name="Wibberg D."/>
        </authorList>
    </citation>
    <scope>NUCLEOTIDE SEQUENCE [LARGE SCALE GENOMIC DNA]</scope>
</reference>
<dbReference type="PROSITE" id="PS00671">
    <property type="entry name" value="D_2_HYDROXYACID_DH_3"/>
    <property type="match status" value="1"/>
</dbReference>
<keyword evidence="3" id="KW-0520">NAD</keyword>
<dbReference type="InterPro" id="IPR029753">
    <property type="entry name" value="D-isomer_DH_CS"/>
</dbReference>
<dbReference type="InterPro" id="IPR029752">
    <property type="entry name" value="D-isomer_DH_CS1"/>
</dbReference>
<name>A0A1C3NYR9_9ACTN</name>
<dbReference type="PROSITE" id="PS00670">
    <property type="entry name" value="D_2_HYDROXYACID_DH_2"/>
    <property type="match status" value="1"/>
</dbReference>
<comment type="similarity">
    <text evidence="1">Belongs to the D-isomer specific 2-hydroxyacid dehydrogenase family.</text>
</comment>
<dbReference type="EC" id="1.1.1.95" evidence="5"/>
<dbReference type="InterPro" id="IPR036291">
    <property type="entry name" value="NAD(P)-bd_dom_sf"/>
</dbReference>
<dbReference type="Gene3D" id="3.40.50.720">
    <property type="entry name" value="NAD(P)-binding Rossmann-like Domain"/>
    <property type="match status" value="2"/>
</dbReference>
<keyword evidence="6" id="KW-1185">Reference proteome</keyword>
<sequence>MANAAIDLDAARRQGVTVCGTTGSGNAMPELTIGMIIALTRHFAQEDAAIRAGGWQHTIGPGLSGHTLGVVGLGRLGTPVARLAQAFGMSVIAWSPHLTAERAAPHDVRAVSKRELFTDSDVITIHMPLSETTRGLIGAADLALMKPSAYLVNTSRGPIVDESALLEVLREQHIAGAGLDVYDVEPLPIDHPLRTLRNTLLLPHIGYVTTDGYRTFYKQIIEDILAWHEGTPVRVL</sequence>
<dbReference type="EMBL" id="FLUV01001272">
    <property type="protein sequence ID" value="SBW22719.1"/>
    <property type="molecule type" value="Genomic_DNA"/>
</dbReference>
<feature type="domain" description="D-isomer specific 2-hydroxyacid dehydrogenase NAD-binding" evidence="4">
    <location>
        <begin position="33"/>
        <end position="206"/>
    </location>
</feature>
<dbReference type="CDD" id="cd12169">
    <property type="entry name" value="PGDH_like_1"/>
    <property type="match status" value="1"/>
</dbReference>
<dbReference type="AlphaFoldDB" id="A0A1C3NYR9"/>
<protein>
    <submittedName>
        <fullName evidence="5">Phosphoglycerate dehydrogenase</fullName>
        <ecNumber evidence="5">1.1.1.95</ecNumber>
    </submittedName>
</protein>
<dbReference type="InterPro" id="IPR006140">
    <property type="entry name" value="D-isomer_DH_NAD-bd"/>
</dbReference>
<evidence type="ECO:0000256" key="3">
    <source>
        <dbReference type="ARBA" id="ARBA00023027"/>
    </source>
</evidence>
<proteinExistence type="inferred from homology"/>
<organism evidence="5 6">
    <name type="scientific">Candidatus Protofrankia californiensis</name>
    <dbReference type="NCBI Taxonomy" id="1839754"/>
    <lineage>
        <taxon>Bacteria</taxon>
        <taxon>Bacillati</taxon>
        <taxon>Actinomycetota</taxon>
        <taxon>Actinomycetes</taxon>
        <taxon>Frankiales</taxon>
        <taxon>Frankiaceae</taxon>
        <taxon>Protofrankia</taxon>
    </lineage>
</organism>
<dbReference type="PANTHER" id="PTHR42789">
    <property type="entry name" value="D-ISOMER SPECIFIC 2-HYDROXYACID DEHYDROGENASE FAMILY PROTEIN (AFU_ORTHOLOGUE AFUA_6G10090)"/>
    <property type="match status" value="1"/>
</dbReference>
<dbReference type="PROSITE" id="PS00065">
    <property type="entry name" value="D_2_HYDROXYACID_DH_1"/>
    <property type="match status" value="1"/>
</dbReference>
<dbReference type="FunFam" id="3.40.50.720:FF:000203">
    <property type="entry name" value="D-3-phosphoglycerate dehydrogenase (SerA)"/>
    <property type="match status" value="1"/>
</dbReference>
<dbReference type="InterPro" id="IPR050857">
    <property type="entry name" value="D-2-hydroxyacid_DH"/>
</dbReference>